<organism evidence="2 3">
    <name type="scientific">Calycina marina</name>
    <dbReference type="NCBI Taxonomy" id="1763456"/>
    <lineage>
        <taxon>Eukaryota</taxon>
        <taxon>Fungi</taxon>
        <taxon>Dikarya</taxon>
        <taxon>Ascomycota</taxon>
        <taxon>Pezizomycotina</taxon>
        <taxon>Leotiomycetes</taxon>
        <taxon>Helotiales</taxon>
        <taxon>Pezizellaceae</taxon>
        <taxon>Calycina</taxon>
    </lineage>
</organism>
<dbReference type="EMBL" id="MU253839">
    <property type="protein sequence ID" value="KAG9245587.1"/>
    <property type="molecule type" value="Genomic_DNA"/>
</dbReference>
<feature type="region of interest" description="Disordered" evidence="1">
    <location>
        <begin position="53"/>
        <end position="81"/>
    </location>
</feature>
<dbReference type="Proteomes" id="UP000887226">
    <property type="component" value="Unassembled WGS sequence"/>
</dbReference>
<evidence type="ECO:0000313" key="3">
    <source>
        <dbReference type="Proteomes" id="UP000887226"/>
    </source>
</evidence>
<accession>A0A9P7Z584</accession>
<comment type="caution">
    <text evidence="2">The sequence shown here is derived from an EMBL/GenBank/DDBJ whole genome shotgun (WGS) entry which is preliminary data.</text>
</comment>
<gene>
    <name evidence="2" type="ORF">BJ878DRAFT_8944</name>
</gene>
<feature type="compositionally biased region" description="Low complexity" evidence="1">
    <location>
        <begin position="146"/>
        <end position="163"/>
    </location>
</feature>
<sequence length="256" mass="29070">MPSGQMDTPMNPFISRIEHVHVRFGISMTSFSILNTYPARIFSSHNPILSPANWRQPSLAHDKTSPPPPKAQPETTSSTLQSRRVVAFSTYLYQRLAQRLPSPTPSSRPPFNDCKRCLPLPQRWKREVSWVGSSLRWVWGRREDPSSSSSRGASSSFTSKSPSSQLNFNLHMLPPYHESHHLGGKHGLRHVRGACQHNIASHPSSLLQQQAVTRTQPWQFYSHHITRRPIPSLQFCITTSLPQLSYQGAIYCRQRA</sequence>
<name>A0A9P7Z584_9HELO</name>
<keyword evidence="3" id="KW-1185">Reference proteome</keyword>
<dbReference type="AlphaFoldDB" id="A0A9P7Z584"/>
<evidence type="ECO:0000313" key="2">
    <source>
        <dbReference type="EMBL" id="KAG9245587.1"/>
    </source>
</evidence>
<proteinExistence type="predicted"/>
<protein>
    <submittedName>
        <fullName evidence="2">Uncharacterized protein</fullName>
    </submittedName>
</protein>
<feature type="region of interest" description="Disordered" evidence="1">
    <location>
        <begin position="142"/>
        <end position="163"/>
    </location>
</feature>
<reference evidence="2" key="1">
    <citation type="journal article" date="2021" name="IMA Fungus">
        <title>Genomic characterization of three marine fungi, including Emericellopsis atlantica sp. nov. with signatures of a generalist lifestyle and marine biomass degradation.</title>
        <authorList>
            <person name="Hagestad O.C."/>
            <person name="Hou L."/>
            <person name="Andersen J.H."/>
            <person name="Hansen E.H."/>
            <person name="Altermark B."/>
            <person name="Li C."/>
            <person name="Kuhnert E."/>
            <person name="Cox R.J."/>
            <person name="Crous P.W."/>
            <person name="Spatafora J.W."/>
            <person name="Lail K."/>
            <person name="Amirebrahimi M."/>
            <person name="Lipzen A."/>
            <person name="Pangilinan J."/>
            <person name="Andreopoulos W."/>
            <person name="Hayes R.D."/>
            <person name="Ng V."/>
            <person name="Grigoriev I.V."/>
            <person name="Jackson S.A."/>
            <person name="Sutton T.D.S."/>
            <person name="Dobson A.D.W."/>
            <person name="Rama T."/>
        </authorList>
    </citation>
    <scope>NUCLEOTIDE SEQUENCE</scope>
    <source>
        <strain evidence="2">TRa3180A</strain>
    </source>
</reference>
<evidence type="ECO:0000256" key="1">
    <source>
        <dbReference type="SAM" id="MobiDB-lite"/>
    </source>
</evidence>